<reference evidence="2 3" key="1">
    <citation type="journal article" date="2015" name="Genom Data">
        <title>Draft genome sequence of a multidrug-resistant Chryseobacterium indologenes isolate from Malaysia.</title>
        <authorList>
            <person name="Yu C.Y."/>
            <person name="Ang G.Y."/>
            <person name="Cheng H.J."/>
            <person name="Cheong Y.M."/>
            <person name="Yin W.F."/>
            <person name="Chan K.G."/>
        </authorList>
    </citation>
    <scope>NUCLEOTIDE SEQUENCE [LARGE SCALE GENOMIC DNA]</scope>
    <source>
        <strain evidence="2 3">CI_885</strain>
    </source>
</reference>
<evidence type="ECO:0000313" key="3">
    <source>
        <dbReference type="Proteomes" id="UP000037953"/>
    </source>
</evidence>
<feature type="signal peptide" evidence="1">
    <location>
        <begin position="1"/>
        <end position="26"/>
    </location>
</feature>
<evidence type="ECO:0000256" key="1">
    <source>
        <dbReference type="SAM" id="SignalP"/>
    </source>
</evidence>
<dbReference type="AlphaFoldDB" id="A0A0N0IV62"/>
<evidence type="ECO:0000313" key="2">
    <source>
        <dbReference type="EMBL" id="KPE50182.1"/>
    </source>
</evidence>
<dbReference type="PROSITE" id="PS51257">
    <property type="entry name" value="PROKAR_LIPOPROTEIN"/>
    <property type="match status" value="1"/>
</dbReference>
<comment type="caution">
    <text evidence="2">The sequence shown here is derived from an EMBL/GenBank/DDBJ whole genome shotgun (WGS) entry which is preliminary data.</text>
</comment>
<organism evidence="2 3">
    <name type="scientific">Chryseobacterium indologenes</name>
    <name type="common">Flavobacterium indologenes</name>
    <dbReference type="NCBI Taxonomy" id="253"/>
    <lineage>
        <taxon>Bacteria</taxon>
        <taxon>Pseudomonadati</taxon>
        <taxon>Bacteroidota</taxon>
        <taxon>Flavobacteriia</taxon>
        <taxon>Flavobacteriales</taxon>
        <taxon>Weeksellaceae</taxon>
        <taxon>Chryseobacterium group</taxon>
        <taxon>Chryseobacterium</taxon>
    </lineage>
</organism>
<dbReference type="PATRIC" id="fig|253.9.peg.1063"/>
<dbReference type="OrthoDB" id="1490993at2"/>
<keyword evidence="1" id="KW-0732">Signal</keyword>
<protein>
    <recommendedName>
        <fullName evidence="4">Lipoprotein</fullName>
    </recommendedName>
</protein>
<evidence type="ECO:0008006" key="4">
    <source>
        <dbReference type="Google" id="ProtNLM"/>
    </source>
</evidence>
<feature type="chain" id="PRO_5005851843" description="Lipoprotein" evidence="1">
    <location>
        <begin position="27"/>
        <end position="301"/>
    </location>
</feature>
<dbReference type="Proteomes" id="UP000037953">
    <property type="component" value="Unassembled WGS sequence"/>
</dbReference>
<reference evidence="3" key="2">
    <citation type="submission" date="2015-09" db="EMBL/GenBank/DDBJ databases">
        <title>Draft genome sequence of a multidrug-resistant Chryseobacterium indologenes isolate from Malaysia.</title>
        <authorList>
            <person name="Yu C.Y."/>
            <person name="Ang G.Y."/>
            <person name="Chan K.-G."/>
        </authorList>
    </citation>
    <scope>NUCLEOTIDE SEQUENCE [LARGE SCALE GENOMIC DNA]</scope>
    <source>
        <strain evidence="3">CI_885</strain>
    </source>
</reference>
<proteinExistence type="predicted"/>
<gene>
    <name evidence="2" type="ORF">AOB46_15635</name>
</gene>
<sequence>MNYRYIMALRFSLVLSLSFMISCKKASVNYILYYQKANEIDSIYRIAKKPKLAVEEYKKLFEEYEPKNQERLREYETYIILADRFNIDFGGKKSLKKLILLKAEHGDNCKEYYPILRKYGIDSLEVKEQIADWKEGLNQTLIDSFTVAMRRDSEGRPLDTALAQRNVMKNARLLLWTFQKYGYPTPRKMGTMGHNDTFFAMTTFLTHMNETKEYYPKIREKLYEYVKSGDCPPRDYILMIDNMAFLLNKERIYSFNPNVSKDSAKINRNRKSIGLPSIKHTNLIIADSSKPIWELLKNVKE</sequence>
<name>A0A0N0IV62_CHRID</name>
<dbReference type="RefSeq" id="WP_117590583.1">
    <property type="nucleotide sequence ID" value="NZ_LJOD01000011.1"/>
</dbReference>
<accession>A0A0N0IV62</accession>
<dbReference type="EMBL" id="LJOD01000011">
    <property type="protein sequence ID" value="KPE50182.1"/>
    <property type="molecule type" value="Genomic_DNA"/>
</dbReference>